<reference evidence="6" key="1">
    <citation type="submission" date="2015-10" db="EMBL/GenBank/DDBJ databases">
        <authorList>
            <person name="Ju K.-S."/>
            <person name="Doroghazi J.R."/>
            <person name="Metcalf W.W."/>
        </authorList>
    </citation>
    <scope>NUCLEOTIDE SEQUENCE [LARGE SCALE GENOMIC DNA]</scope>
    <source>
        <strain evidence="6">NRRL 3151</strain>
    </source>
</reference>
<gene>
    <name evidence="5" type="ORF">ADL12_42740</name>
</gene>
<name>A0A101J8K1_9ACTN</name>
<dbReference type="InterPro" id="IPR039420">
    <property type="entry name" value="WalR-like"/>
</dbReference>
<proteinExistence type="predicted"/>
<evidence type="ECO:0000313" key="5">
    <source>
        <dbReference type="EMBL" id="KUL22160.1"/>
    </source>
</evidence>
<evidence type="ECO:0000259" key="4">
    <source>
        <dbReference type="PROSITE" id="PS50110"/>
    </source>
</evidence>
<dbReference type="InterPro" id="IPR011006">
    <property type="entry name" value="CheY-like_superfamily"/>
</dbReference>
<dbReference type="Pfam" id="PF00072">
    <property type="entry name" value="Response_reg"/>
    <property type="match status" value="1"/>
</dbReference>
<sequence length="180" mass="19029">MDRQAVETLSMLLRPDGTPVRVLVVDDEPDAAYVVSTVLRYQGWRVRSAADGVDAVTKATEFRPDAVALDVLLPGIDGPEVARRIRAVLPEVRVLFLTACDAVDAGIPAGDACLTKPVGLEEIVARVRGMLRRVGAVTPRIGSASAADAGRPVVGDLVPAEEAGEGGRRASRRFPGIRVP</sequence>
<comment type="caution">
    <text evidence="5">The sequence shown here is derived from an EMBL/GenBank/DDBJ whole genome shotgun (WGS) entry which is preliminary data.</text>
</comment>
<dbReference type="Gene3D" id="3.40.50.2300">
    <property type="match status" value="1"/>
</dbReference>
<evidence type="ECO:0000313" key="6">
    <source>
        <dbReference type="Proteomes" id="UP000053923"/>
    </source>
</evidence>
<dbReference type="PANTHER" id="PTHR48111:SF28">
    <property type="entry name" value="TRANSCRIPTIONAL REGULATORY PROTEIN TCRX-RELATED"/>
    <property type="match status" value="1"/>
</dbReference>
<keyword evidence="1" id="KW-0238">DNA-binding</keyword>
<dbReference type="SUPFAM" id="SSF52172">
    <property type="entry name" value="CheY-like"/>
    <property type="match status" value="1"/>
</dbReference>
<dbReference type="GO" id="GO:0032993">
    <property type="term" value="C:protein-DNA complex"/>
    <property type="evidence" value="ECO:0007669"/>
    <property type="project" value="TreeGrafter"/>
</dbReference>
<keyword evidence="6" id="KW-1185">Reference proteome</keyword>
<feature type="region of interest" description="Disordered" evidence="3">
    <location>
        <begin position="159"/>
        <end position="180"/>
    </location>
</feature>
<dbReference type="GO" id="GO:0006355">
    <property type="term" value="P:regulation of DNA-templated transcription"/>
    <property type="evidence" value="ECO:0007669"/>
    <property type="project" value="TreeGrafter"/>
</dbReference>
<feature type="domain" description="Response regulatory" evidence="4">
    <location>
        <begin position="21"/>
        <end position="131"/>
    </location>
</feature>
<dbReference type="AlphaFoldDB" id="A0A101J8K1"/>
<keyword evidence="2" id="KW-0597">Phosphoprotein</keyword>
<dbReference type="EMBL" id="LLZG01000399">
    <property type="protein sequence ID" value="KUL22160.1"/>
    <property type="molecule type" value="Genomic_DNA"/>
</dbReference>
<organism evidence="5 6">
    <name type="scientific">Streptomyces regalis</name>
    <dbReference type="NCBI Taxonomy" id="68262"/>
    <lineage>
        <taxon>Bacteria</taxon>
        <taxon>Bacillati</taxon>
        <taxon>Actinomycetota</taxon>
        <taxon>Actinomycetes</taxon>
        <taxon>Kitasatosporales</taxon>
        <taxon>Streptomycetaceae</taxon>
        <taxon>Streptomyces</taxon>
    </lineage>
</organism>
<dbReference type="InterPro" id="IPR001789">
    <property type="entry name" value="Sig_transdc_resp-reg_receiver"/>
</dbReference>
<feature type="modified residue" description="4-aspartylphosphate" evidence="2">
    <location>
        <position position="70"/>
    </location>
</feature>
<evidence type="ECO:0000256" key="1">
    <source>
        <dbReference type="ARBA" id="ARBA00023125"/>
    </source>
</evidence>
<dbReference type="RefSeq" id="WP_079052582.1">
    <property type="nucleotide sequence ID" value="NZ_LLZG01000399.1"/>
</dbReference>
<dbReference type="GO" id="GO:0005829">
    <property type="term" value="C:cytosol"/>
    <property type="evidence" value="ECO:0007669"/>
    <property type="project" value="TreeGrafter"/>
</dbReference>
<evidence type="ECO:0000256" key="3">
    <source>
        <dbReference type="SAM" id="MobiDB-lite"/>
    </source>
</evidence>
<dbReference type="Proteomes" id="UP000053923">
    <property type="component" value="Unassembled WGS sequence"/>
</dbReference>
<dbReference type="GO" id="GO:0000976">
    <property type="term" value="F:transcription cis-regulatory region binding"/>
    <property type="evidence" value="ECO:0007669"/>
    <property type="project" value="TreeGrafter"/>
</dbReference>
<protein>
    <recommendedName>
        <fullName evidence="4">Response regulatory domain-containing protein</fullName>
    </recommendedName>
</protein>
<dbReference type="PROSITE" id="PS50110">
    <property type="entry name" value="RESPONSE_REGULATORY"/>
    <property type="match status" value="1"/>
</dbReference>
<accession>A0A101J8K1</accession>
<evidence type="ECO:0000256" key="2">
    <source>
        <dbReference type="PROSITE-ProRule" id="PRU00169"/>
    </source>
</evidence>
<dbReference type="SMART" id="SM00448">
    <property type="entry name" value="REC"/>
    <property type="match status" value="1"/>
</dbReference>
<dbReference type="PANTHER" id="PTHR48111">
    <property type="entry name" value="REGULATOR OF RPOS"/>
    <property type="match status" value="1"/>
</dbReference>
<dbReference type="GO" id="GO:0000156">
    <property type="term" value="F:phosphorelay response regulator activity"/>
    <property type="evidence" value="ECO:0007669"/>
    <property type="project" value="TreeGrafter"/>
</dbReference>